<evidence type="ECO:0000313" key="9">
    <source>
        <dbReference type="EMBL" id="NIJ58371.1"/>
    </source>
</evidence>
<organism evidence="9 10">
    <name type="scientific">Pseudochelatococcus lubricantis</name>
    <dbReference type="NCBI Taxonomy" id="1538102"/>
    <lineage>
        <taxon>Bacteria</taxon>
        <taxon>Pseudomonadati</taxon>
        <taxon>Pseudomonadota</taxon>
        <taxon>Alphaproteobacteria</taxon>
        <taxon>Hyphomicrobiales</taxon>
        <taxon>Chelatococcaceae</taxon>
        <taxon>Pseudochelatococcus</taxon>
    </lineage>
</organism>
<dbReference type="NCBIfam" id="TIGR00109">
    <property type="entry name" value="hemH"/>
    <property type="match status" value="1"/>
</dbReference>
<keyword evidence="3 7" id="KW-0350">Heme biosynthesis</keyword>
<evidence type="ECO:0000256" key="8">
    <source>
        <dbReference type="RuleBase" id="RU000607"/>
    </source>
</evidence>
<evidence type="ECO:0000313" key="10">
    <source>
        <dbReference type="Proteomes" id="UP001429580"/>
    </source>
</evidence>
<sequence>MPPAVAPTAPAADEFPVFRSGRIGVLLLNLGTPEATDYWSMRRYLKEFLSDRRVIEIPRLIWWPVLNLIVLTKRPGPKGRDYESIWNRERNESPLKTITRSQSEKLAEIIAGGAPEQAARITVDWAMRYGLPDVRSRLQFLQDQGCDRILLVPLYPQYAAATSATACDKAFEALMTMRWQPTIRVAPPYSDEPVYIDALATSLRQALASLDFEPEKILASFHGVPKSYILKGDPYRSQCLRTHALLCEAMGLAPDRLLLTFQSRFGTEEWLTPYTDETVKGLAQSGVKRLAIITPGFSADCLETLEEIGVENRDIFLQNGGERFAAIPCLNDTPEGMAVIAHVVRRELRGWIDI</sequence>
<comment type="catalytic activity">
    <reaction evidence="6">
        <text>Fe-coproporphyrin III + 2 H(+) = coproporphyrin III + Fe(2+)</text>
        <dbReference type="Rhea" id="RHEA:49572"/>
        <dbReference type="ChEBI" id="CHEBI:15378"/>
        <dbReference type="ChEBI" id="CHEBI:29033"/>
        <dbReference type="ChEBI" id="CHEBI:68438"/>
        <dbReference type="ChEBI" id="CHEBI:131725"/>
        <dbReference type="EC" id="4.99.1.9"/>
    </reaction>
    <physiologicalReaction direction="right-to-left" evidence="6">
        <dbReference type="Rhea" id="RHEA:49574"/>
    </physiologicalReaction>
</comment>
<comment type="function">
    <text evidence="7 8">Catalyzes the ferrous insertion into protoporphyrin IX.</text>
</comment>
<comment type="pathway">
    <text evidence="7 8">Porphyrin-containing compound metabolism; protoheme biosynthesis; protoheme from protoporphyrin-IX: step 1/1.</text>
</comment>
<keyword evidence="2 7" id="KW-0408">Iron</keyword>
<keyword evidence="10" id="KW-1185">Reference proteome</keyword>
<proteinExistence type="inferred from homology"/>
<feature type="binding site" evidence="7">
    <location>
        <position position="222"/>
    </location>
    <ligand>
        <name>Fe(2+)</name>
        <dbReference type="ChEBI" id="CHEBI:29033"/>
    </ligand>
</feature>
<keyword evidence="4 7" id="KW-0456">Lyase</keyword>
<comment type="caution">
    <text evidence="9">The sequence shown here is derived from an EMBL/GenBank/DDBJ whole genome shotgun (WGS) entry which is preliminary data.</text>
</comment>
<reference evidence="9 10" key="1">
    <citation type="submission" date="2020-03" db="EMBL/GenBank/DDBJ databases">
        <title>Genomic Encyclopedia of Type Strains, Phase IV (KMG-IV): sequencing the most valuable type-strain genomes for metagenomic binning, comparative biology and taxonomic classification.</title>
        <authorList>
            <person name="Goeker M."/>
        </authorList>
    </citation>
    <scope>NUCLEOTIDE SEQUENCE [LARGE SCALE GENOMIC DNA]</scope>
    <source>
        <strain evidence="9 10">DSM 103870</strain>
    </source>
</reference>
<dbReference type="SUPFAM" id="SSF53800">
    <property type="entry name" value="Chelatase"/>
    <property type="match status" value="1"/>
</dbReference>
<dbReference type="Pfam" id="PF00762">
    <property type="entry name" value="Ferrochelatase"/>
    <property type="match status" value="1"/>
</dbReference>
<evidence type="ECO:0000256" key="6">
    <source>
        <dbReference type="ARBA" id="ARBA00024536"/>
    </source>
</evidence>
<feature type="binding site" evidence="7">
    <location>
        <position position="303"/>
    </location>
    <ligand>
        <name>Fe(2+)</name>
        <dbReference type="ChEBI" id="CHEBI:29033"/>
    </ligand>
</feature>
<comment type="similarity">
    <text evidence="1 7 8">Belongs to the ferrochelatase family.</text>
</comment>
<evidence type="ECO:0000256" key="1">
    <source>
        <dbReference type="ARBA" id="ARBA00007718"/>
    </source>
</evidence>
<dbReference type="PANTHER" id="PTHR11108:SF1">
    <property type="entry name" value="FERROCHELATASE, MITOCHONDRIAL"/>
    <property type="match status" value="1"/>
</dbReference>
<keyword evidence="7" id="KW-0479">Metal-binding</keyword>
<dbReference type="EMBL" id="JAASQI010000004">
    <property type="protein sequence ID" value="NIJ58371.1"/>
    <property type="molecule type" value="Genomic_DNA"/>
</dbReference>
<dbReference type="EC" id="4.98.1.1" evidence="7 8"/>
<dbReference type="InterPro" id="IPR019772">
    <property type="entry name" value="Ferrochelatase_AS"/>
</dbReference>
<name>A0ABX0V5H3_9HYPH</name>
<dbReference type="PROSITE" id="PS00534">
    <property type="entry name" value="FERROCHELATASE"/>
    <property type="match status" value="1"/>
</dbReference>
<accession>A0ABX0V5H3</accession>
<dbReference type="RefSeq" id="WP_166952403.1">
    <property type="nucleotide sequence ID" value="NZ_JAASQI010000004.1"/>
</dbReference>
<dbReference type="Proteomes" id="UP001429580">
    <property type="component" value="Unassembled WGS sequence"/>
</dbReference>
<evidence type="ECO:0000256" key="4">
    <source>
        <dbReference type="ARBA" id="ARBA00023239"/>
    </source>
</evidence>
<dbReference type="InterPro" id="IPR033644">
    <property type="entry name" value="Ferrochelatase_C"/>
</dbReference>
<protein>
    <recommendedName>
        <fullName evidence="7 8">Ferrochelatase</fullName>
        <ecNumber evidence="7 8">4.98.1.1</ecNumber>
    </recommendedName>
    <alternativeName>
        <fullName evidence="7">Heme synthase</fullName>
    </alternativeName>
    <alternativeName>
        <fullName evidence="7">Protoheme ferro-lyase</fullName>
    </alternativeName>
</protein>
<dbReference type="GO" id="GO:0016829">
    <property type="term" value="F:lyase activity"/>
    <property type="evidence" value="ECO:0007669"/>
    <property type="project" value="UniProtKB-KW"/>
</dbReference>
<evidence type="ECO:0000256" key="2">
    <source>
        <dbReference type="ARBA" id="ARBA00023004"/>
    </source>
</evidence>
<dbReference type="HAMAP" id="MF_00323">
    <property type="entry name" value="Ferrochelatase"/>
    <property type="match status" value="1"/>
</dbReference>
<evidence type="ECO:0000256" key="3">
    <source>
        <dbReference type="ARBA" id="ARBA00023133"/>
    </source>
</evidence>
<keyword evidence="7 8" id="KW-0963">Cytoplasm</keyword>
<evidence type="ECO:0000256" key="5">
    <source>
        <dbReference type="ARBA" id="ARBA00023244"/>
    </source>
</evidence>
<dbReference type="CDD" id="cd03411">
    <property type="entry name" value="Ferrochelatase_N"/>
    <property type="match status" value="1"/>
</dbReference>
<dbReference type="Gene3D" id="3.40.50.1400">
    <property type="match status" value="2"/>
</dbReference>
<gene>
    <name evidence="7" type="primary">hemH</name>
    <name evidence="9" type="ORF">FHS82_002213</name>
</gene>
<comment type="catalytic activity">
    <reaction evidence="7 8">
        <text>heme b + 2 H(+) = protoporphyrin IX + Fe(2+)</text>
        <dbReference type="Rhea" id="RHEA:22584"/>
        <dbReference type="ChEBI" id="CHEBI:15378"/>
        <dbReference type="ChEBI" id="CHEBI:29033"/>
        <dbReference type="ChEBI" id="CHEBI:57306"/>
        <dbReference type="ChEBI" id="CHEBI:60344"/>
        <dbReference type="EC" id="4.98.1.1"/>
    </reaction>
</comment>
<dbReference type="InterPro" id="IPR001015">
    <property type="entry name" value="Ferrochelatase"/>
</dbReference>
<dbReference type="PANTHER" id="PTHR11108">
    <property type="entry name" value="FERROCHELATASE"/>
    <property type="match status" value="1"/>
</dbReference>
<evidence type="ECO:0000256" key="7">
    <source>
        <dbReference type="HAMAP-Rule" id="MF_00323"/>
    </source>
</evidence>
<comment type="subcellular location">
    <subcellularLocation>
        <location evidence="7 8">Cytoplasm</location>
    </subcellularLocation>
</comment>
<dbReference type="InterPro" id="IPR033659">
    <property type="entry name" value="Ferrochelatase_N"/>
</dbReference>
<keyword evidence="5 7" id="KW-0627">Porphyrin biosynthesis</keyword>
<dbReference type="CDD" id="cd00419">
    <property type="entry name" value="Ferrochelatase_C"/>
    <property type="match status" value="1"/>
</dbReference>